<proteinExistence type="predicted"/>
<protein>
    <submittedName>
        <fullName evidence="1">Uncharacterized protein</fullName>
    </submittedName>
</protein>
<reference evidence="1" key="1">
    <citation type="submission" date="2017-05" db="UniProtKB">
        <authorList>
            <consortium name="EnsemblMetazoa"/>
        </authorList>
    </citation>
    <scope>IDENTIFICATION</scope>
</reference>
<sequence length="19" mass="2151">GLGRFTDHFQNNDCTDDPV</sequence>
<name>A0A1X7VGQ6_AMPQE</name>
<evidence type="ECO:0000313" key="1">
    <source>
        <dbReference type="EnsemblMetazoa" id="Aqu2.1.39251_001"/>
    </source>
</evidence>
<organism evidence="1">
    <name type="scientific">Amphimedon queenslandica</name>
    <name type="common">Sponge</name>
    <dbReference type="NCBI Taxonomy" id="400682"/>
    <lineage>
        <taxon>Eukaryota</taxon>
        <taxon>Metazoa</taxon>
        <taxon>Porifera</taxon>
        <taxon>Demospongiae</taxon>
        <taxon>Heteroscleromorpha</taxon>
        <taxon>Haplosclerida</taxon>
        <taxon>Niphatidae</taxon>
        <taxon>Amphimedon</taxon>
    </lineage>
</organism>
<accession>A0A1X7VGQ6</accession>
<dbReference type="AlphaFoldDB" id="A0A1X7VGQ6"/>
<dbReference type="EnsemblMetazoa" id="Aqu2.1.39251_001">
    <property type="protein sequence ID" value="Aqu2.1.39251_001"/>
    <property type="gene ID" value="Aqu2.1.39251"/>
</dbReference>
<dbReference type="InParanoid" id="A0A1X7VGQ6"/>